<sequence>MKTIALLLSVSTALLSGCASLRQPAADIVLTGAGGAIGYHSSGKSIKGAAIGAGAGYLVSKIANNEITAAIADAERHGYDRAMNQAVKQQYWIIQNQQRGEATDTQSEPRYVNVRLPETVTQDGVILNPATITLRTE</sequence>
<protein>
    <recommendedName>
        <fullName evidence="4">Glycine zipper 2TM domain-containing protein</fullName>
    </recommendedName>
</protein>
<evidence type="ECO:0000313" key="2">
    <source>
        <dbReference type="EMBL" id="OAM87908.1"/>
    </source>
</evidence>
<evidence type="ECO:0000256" key="1">
    <source>
        <dbReference type="SAM" id="SignalP"/>
    </source>
</evidence>
<dbReference type="RefSeq" id="WP_068772049.1">
    <property type="nucleotide sequence ID" value="NZ_CP109796.1"/>
</dbReference>
<dbReference type="PROSITE" id="PS51257">
    <property type="entry name" value="PROKAR_LIPOPROTEIN"/>
    <property type="match status" value="1"/>
</dbReference>
<evidence type="ECO:0008006" key="4">
    <source>
        <dbReference type="Google" id="ProtNLM"/>
    </source>
</evidence>
<reference evidence="2 3" key="1">
    <citation type="submission" date="2016-01" db="EMBL/GenBank/DDBJ databases">
        <title>High potential of lignocellulose degradation of a new Verrucomicrobia species.</title>
        <authorList>
            <person name="Wang Y."/>
            <person name="Shi Y."/>
            <person name="Qiu Z."/>
            <person name="Liu S."/>
            <person name="Yang H."/>
        </authorList>
    </citation>
    <scope>NUCLEOTIDE SEQUENCE [LARGE SCALE GENOMIC DNA]</scope>
    <source>
        <strain evidence="2 3">TSB47</strain>
    </source>
</reference>
<keyword evidence="3" id="KW-1185">Reference proteome</keyword>
<proteinExistence type="predicted"/>
<dbReference type="OrthoDB" id="199894at2"/>
<organism evidence="2 3">
    <name type="scientific">Termitidicoccus mucosus</name>
    <dbReference type="NCBI Taxonomy" id="1184151"/>
    <lineage>
        <taxon>Bacteria</taxon>
        <taxon>Pseudomonadati</taxon>
        <taxon>Verrucomicrobiota</taxon>
        <taxon>Opitutia</taxon>
        <taxon>Opitutales</taxon>
        <taxon>Opitutaceae</taxon>
        <taxon>Termitidicoccus</taxon>
    </lineage>
</organism>
<feature type="chain" id="PRO_5008088663" description="Glycine zipper 2TM domain-containing protein" evidence="1">
    <location>
        <begin position="26"/>
        <end position="137"/>
    </location>
</feature>
<feature type="signal peptide" evidence="1">
    <location>
        <begin position="1"/>
        <end position="25"/>
    </location>
</feature>
<gene>
    <name evidence="2" type="ORF">AW736_19780</name>
</gene>
<dbReference type="EMBL" id="LRRQ01000153">
    <property type="protein sequence ID" value="OAM87908.1"/>
    <property type="molecule type" value="Genomic_DNA"/>
</dbReference>
<accession>A0A178IDU6</accession>
<dbReference type="STRING" id="1184151.AW736_19780"/>
<dbReference type="AlphaFoldDB" id="A0A178IDU6"/>
<dbReference type="Proteomes" id="UP000078486">
    <property type="component" value="Unassembled WGS sequence"/>
</dbReference>
<evidence type="ECO:0000313" key="3">
    <source>
        <dbReference type="Proteomes" id="UP000078486"/>
    </source>
</evidence>
<comment type="caution">
    <text evidence="2">The sequence shown here is derived from an EMBL/GenBank/DDBJ whole genome shotgun (WGS) entry which is preliminary data.</text>
</comment>
<keyword evidence="1" id="KW-0732">Signal</keyword>
<name>A0A178IDU6_9BACT</name>